<protein>
    <submittedName>
        <fullName evidence="1">Uncharacterized protein</fullName>
    </submittedName>
</protein>
<sequence>MAKAGWHEGTRHDRILVDMAEDCQKVSCMHVAGIERVGQVDGQSGAGTRKAHPLGGTWQAVWLK</sequence>
<dbReference type="EMBL" id="BBTG02000061">
    <property type="protein sequence ID" value="GAO18064.1"/>
    <property type="molecule type" value="Genomic_DNA"/>
</dbReference>
<evidence type="ECO:0000313" key="1">
    <source>
        <dbReference type="EMBL" id="GAO18064.1"/>
    </source>
</evidence>
<dbReference type="AlphaFoldDB" id="A0A1B5L3Q8"/>
<name>A0A1B5L3Q8_USTVR</name>
<gene>
    <name evidence="1" type="ORF">UVI_02060010</name>
</gene>
<evidence type="ECO:0000313" key="2">
    <source>
        <dbReference type="Proteomes" id="UP000054053"/>
    </source>
</evidence>
<proteinExistence type="predicted"/>
<comment type="caution">
    <text evidence="1">The sequence shown here is derived from an EMBL/GenBank/DDBJ whole genome shotgun (WGS) entry which is preliminary data.</text>
</comment>
<reference evidence="2" key="1">
    <citation type="journal article" date="2016" name="Genome Announc.">
        <title>Genome sequence of Ustilaginoidea virens IPU010, a rice pathogenic fungus causing false smut.</title>
        <authorList>
            <person name="Kumagai T."/>
            <person name="Ishii T."/>
            <person name="Terai G."/>
            <person name="Umemura M."/>
            <person name="Machida M."/>
            <person name="Asai K."/>
        </authorList>
    </citation>
    <scope>NUCLEOTIDE SEQUENCE [LARGE SCALE GENOMIC DNA]</scope>
    <source>
        <strain evidence="2">IPU010</strain>
    </source>
</reference>
<organism evidence="1 2">
    <name type="scientific">Ustilaginoidea virens</name>
    <name type="common">Rice false smut fungus</name>
    <name type="synonym">Villosiclava virens</name>
    <dbReference type="NCBI Taxonomy" id="1159556"/>
    <lineage>
        <taxon>Eukaryota</taxon>
        <taxon>Fungi</taxon>
        <taxon>Dikarya</taxon>
        <taxon>Ascomycota</taxon>
        <taxon>Pezizomycotina</taxon>
        <taxon>Sordariomycetes</taxon>
        <taxon>Hypocreomycetidae</taxon>
        <taxon>Hypocreales</taxon>
        <taxon>Clavicipitaceae</taxon>
        <taxon>Ustilaginoidea</taxon>
    </lineage>
</organism>
<dbReference type="Proteomes" id="UP000054053">
    <property type="component" value="Unassembled WGS sequence"/>
</dbReference>
<accession>A0A1B5L3Q8</accession>